<dbReference type="SUPFAM" id="SSF64593">
    <property type="entry name" value="Intermediate filament protein, coiled coil region"/>
    <property type="match status" value="2"/>
</dbReference>
<dbReference type="RefSeq" id="XP_026102964.1">
    <property type="nucleotide sequence ID" value="XM_026247179.1"/>
</dbReference>
<dbReference type="Gene3D" id="1.20.5.1160">
    <property type="entry name" value="Vasodilator-stimulated phosphoprotein"/>
    <property type="match status" value="1"/>
</dbReference>
<feature type="coiled-coil region" evidence="4">
    <location>
        <begin position="349"/>
        <end position="376"/>
    </location>
</feature>
<evidence type="ECO:0000313" key="8">
    <source>
        <dbReference type="RefSeq" id="XP_026102964.1"/>
    </source>
</evidence>
<evidence type="ECO:0000256" key="5">
    <source>
        <dbReference type="SAM" id="MobiDB-lite"/>
    </source>
</evidence>
<dbReference type="PROSITE" id="PS00226">
    <property type="entry name" value="IF_ROD_1"/>
    <property type="match status" value="1"/>
</dbReference>
<dbReference type="InterPro" id="IPR039008">
    <property type="entry name" value="IF_rod_dom"/>
</dbReference>
<protein>
    <submittedName>
        <fullName evidence="8">Keratin, type I cytoskeletal 47 kDa-like isoform X1</fullName>
    </submittedName>
</protein>
<dbReference type="GeneID" id="113074357"/>
<dbReference type="InterPro" id="IPR018039">
    <property type="entry name" value="IF_conserved"/>
</dbReference>
<dbReference type="Gene3D" id="1.20.5.170">
    <property type="match status" value="1"/>
</dbReference>
<dbReference type="SMART" id="SM01391">
    <property type="entry name" value="Filament"/>
    <property type="match status" value="1"/>
</dbReference>
<keyword evidence="1 3" id="KW-0403">Intermediate filament</keyword>
<evidence type="ECO:0000313" key="7">
    <source>
        <dbReference type="Proteomes" id="UP000515129"/>
    </source>
</evidence>
<evidence type="ECO:0000256" key="4">
    <source>
        <dbReference type="SAM" id="Coils"/>
    </source>
</evidence>
<sequence length="561" mass="60090">MAFRSQSASGRSLSVSSSRSLAPVCFSGFGSQSVMAGGLQSGASLGFGSGAGFGFGSGAGLGFGSGAGLGFGSGFGSGHGIGGGSLSTSLRTVGGTLSSAAGGGSFGASFRAGGGCFAEAMSNIINEKQQMQVLNDRLATYLEKVKRLETTNFELNEKLRSFTINRVQSSFNLEPYEIQIKPLREKLLLLMQDHTRITLAVDNAKLAADDFRMKFETELAMRQSVESDIAGLKTLKREYSSTNAILLQEVTGLEKERAALKDAHHQDMKALRGEMMGTVTVDVKESESTDLSRVLADIRAEYEMVIEKNRRQAESWYTKQVEKKQAEVELFTETTVSGGSEITESHKQSMTLQTQLDAALMEKANLEQRLVAVQAQYQSQFFSLAQLAGSLEGELTSVRESTLQQSRDYQLLLSTKVQLEREISTYKALLEGAGEFSNLSALKKPAKKMETLKVETEKVETKKVETEKVETKKVETEKVEVLKVETEKVEVLKVETERIALTSSDDRGAGGGAEVPASEAQSGGSGAIEVPVGGGTAYALMALEGVSSDPVMPSSTLPAEA</sequence>
<feature type="coiled-coil region" evidence="4">
    <location>
        <begin position="124"/>
        <end position="158"/>
    </location>
</feature>
<keyword evidence="2 4" id="KW-0175">Coiled coil</keyword>
<organism evidence="7 8">
    <name type="scientific">Carassius auratus</name>
    <name type="common">Goldfish</name>
    <dbReference type="NCBI Taxonomy" id="7957"/>
    <lineage>
        <taxon>Eukaryota</taxon>
        <taxon>Metazoa</taxon>
        <taxon>Chordata</taxon>
        <taxon>Craniata</taxon>
        <taxon>Vertebrata</taxon>
        <taxon>Euteleostomi</taxon>
        <taxon>Actinopterygii</taxon>
        <taxon>Neopterygii</taxon>
        <taxon>Teleostei</taxon>
        <taxon>Ostariophysi</taxon>
        <taxon>Cypriniformes</taxon>
        <taxon>Cyprinidae</taxon>
        <taxon>Cyprininae</taxon>
        <taxon>Carassius</taxon>
    </lineage>
</organism>
<evidence type="ECO:0000259" key="6">
    <source>
        <dbReference type="PROSITE" id="PS51842"/>
    </source>
</evidence>
<dbReference type="InterPro" id="IPR002957">
    <property type="entry name" value="Keratin_I"/>
</dbReference>
<evidence type="ECO:0000256" key="3">
    <source>
        <dbReference type="RuleBase" id="RU000685"/>
    </source>
</evidence>
<evidence type="ECO:0000256" key="2">
    <source>
        <dbReference type="ARBA" id="ARBA00023054"/>
    </source>
</evidence>
<dbReference type="PANTHER" id="PTHR23239">
    <property type="entry name" value="INTERMEDIATE FILAMENT"/>
    <property type="match status" value="1"/>
</dbReference>
<dbReference type="GO" id="GO:0005882">
    <property type="term" value="C:intermediate filament"/>
    <property type="evidence" value="ECO:0007669"/>
    <property type="project" value="UniProtKB-KW"/>
</dbReference>
<comment type="similarity">
    <text evidence="3">Belongs to the intermediate filament family.</text>
</comment>
<dbReference type="AlphaFoldDB" id="A0A6P6N3L0"/>
<dbReference type="GO" id="GO:0005198">
    <property type="term" value="F:structural molecule activity"/>
    <property type="evidence" value="ECO:0007669"/>
    <property type="project" value="InterPro"/>
</dbReference>
<dbReference type="PANTHER" id="PTHR23239:SF366">
    <property type="entry name" value="KERATIN, TYPE I CYTOSKELETAL 47 KDA"/>
    <property type="match status" value="1"/>
</dbReference>
<accession>A0A6P6N3L0</accession>
<feature type="region of interest" description="Disordered" evidence="5">
    <location>
        <begin position="503"/>
        <end position="531"/>
    </location>
</feature>
<gene>
    <name evidence="8" type="primary">LOC113074357</name>
</gene>
<reference evidence="8" key="1">
    <citation type="submission" date="2025-08" db="UniProtKB">
        <authorList>
            <consortium name="RefSeq"/>
        </authorList>
    </citation>
    <scope>IDENTIFICATION</scope>
    <source>
        <strain evidence="8">Wakin</strain>
        <tissue evidence="8">Muscle</tissue>
    </source>
</reference>
<name>A0A6P6N3L0_CARAU</name>
<dbReference type="Pfam" id="PF00038">
    <property type="entry name" value="Filament"/>
    <property type="match status" value="1"/>
</dbReference>
<keyword evidence="7" id="KW-1185">Reference proteome</keyword>
<dbReference type="OrthoDB" id="9946452at2759"/>
<proteinExistence type="inferred from homology"/>
<feature type="domain" description="IF rod" evidence="6">
    <location>
        <begin position="127"/>
        <end position="437"/>
    </location>
</feature>
<dbReference type="Gene3D" id="1.20.5.500">
    <property type="entry name" value="Single helix bin"/>
    <property type="match status" value="1"/>
</dbReference>
<evidence type="ECO:0000256" key="1">
    <source>
        <dbReference type="ARBA" id="ARBA00022754"/>
    </source>
</evidence>
<dbReference type="Proteomes" id="UP000515129">
    <property type="component" value="Unplaced"/>
</dbReference>
<dbReference type="PRINTS" id="PR01248">
    <property type="entry name" value="TYPE1KERATIN"/>
</dbReference>
<dbReference type="KEGG" id="caua:113074357"/>
<dbReference type="PROSITE" id="PS51842">
    <property type="entry name" value="IF_ROD_2"/>
    <property type="match status" value="1"/>
</dbReference>